<dbReference type="RefSeq" id="WP_217791230.1">
    <property type="nucleotide sequence ID" value="NZ_JAHSPG010000006.1"/>
</dbReference>
<reference evidence="1" key="1">
    <citation type="submission" date="2021-06" db="EMBL/GenBank/DDBJ databases">
        <authorList>
            <person name="Huq M.A."/>
        </authorList>
    </citation>
    <scope>NUCLEOTIDE SEQUENCE</scope>
    <source>
        <strain evidence="1">MAH-26</strain>
    </source>
</reference>
<dbReference type="Proteomes" id="UP000812270">
    <property type="component" value="Unassembled WGS sequence"/>
</dbReference>
<keyword evidence="2" id="KW-1185">Reference proteome</keyword>
<protein>
    <submittedName>
        <fullName evidence="1">Uncharacterized protein</fullName>
    </submittedName>
</protein>
<proteinExistence type="predicted"/>
<comment type="caution">
    <text evidence="1">The sequence shown here is derived from an EMBL/GenBank/DDBJ whole genome shotgun (WGS) entry which is preliminary data.</text>
</comment>
<gene>
    <name evidence="1" type="ORF">KTO63_10500</name>
</gene>
<dbReference type="EMBL" id="JAHSPG010000006">
    <property type="protein sequence ID" value="MBV4357579.1"/>
    <property type="molecule type" value="Genomic_DNA"/>
</dbReference>
<evidence type="ECO:0000313" key="1">
    <source>
        <dbReference type="EMBL" id="MBV4357579.1"/>
    </source>
</evidence>
<name>A0A9E2SA88_9BACT</name>
<sequence>MVKQLLIGLFLLAQQFSFGQVIDSVRTIIIDYGKGNYSLGRPGVYGKGEILELTRTQSGDFKFTRRLSIVASAGNDGKTLHKDSIRFSTKNLPPVPKEKIFYWLTQLNTDKQNFTQSFIEPRLATPERKEIVEIAKKYDELWKLKGFDADRTDSRKKIGEIQSFNMLDSFLHYQKIIINPEIVSADVYNDLKITTIGAGDTTEYHCQFFESPGQPISRYKHRSYSTVSKIVNLEANTAAQDFLPKHSMIYRVLDINTIIEDYIDWYLDKKM</sequence>
<evidence type="ECO:0000313" key="2">
    <source>
        <dbReference type="Proteomes" id="UP000812270"/>
    </source>
</evidence>
<dbReference type="AlphaFoldDB" id="A0A9E2SA88"/>
<accession>A0A9E2SA88</accession>
<organism evidence="1 2">
    <name type="scientific">Pinibacter aurantiacus</name>
    <dbReference type="NCBI Taxonomy" id="2851599"/>
    <lineage>
        <taxon>Bacteria</taxon>
        <taxon>Pseudomonadati</taxon>
        <taxon>Bacteroidota</taxon>
        <taxon>Chitinophagia</taxon>
        <taxon>Chitinophagales</taxon>
        <taxon>Chitinophagaceae</taxon>
        <taxon>Pinibacter</taxon>
    </lineage>
</organism>